<dbReference type="PROSITE" id="PS00629">
    <property type="entry name" value="IMP_1"/>
    <property type="match status" value="1"/>
</dbReference>
<dbReference type="GO" id="GO:0006020">
    <property type="term" value="P:inositol metabolic process"/>
    <property type="evidence" value="ECO:0007669"/>
    <property type="project" value="TreeGrafter"/>
</dbReference>
<dbReference type="GO" id="GO:0007165">
    <property type="term" value="P:signal transduction"/>
    <property type="evidence" value="ECO:0007669"/>
    <property type="project" value="TreeGrafter"/>
</dbReference>
<dbReference type="eggNOG" id="arCOG01349">
    <property type="taxonomic scope" value="Archaea"/>
</dbReference>
<protein>
    <recommendedName>
        <fullName evidence="2">fructose-bisphosphatase</fullName>
        <ecNumber evidence="2">3.1.3.11</ecNumber>
    </recommendedName>
</protein>
<keyword evidence="4" id="KW-0378">Hydrolase</keyword>
<dbReference type="EMBL" id="AOHW01000012">
    <property type="protein sequence ID" value="ELY44642.1"/>
    <property type="molecule type" value="Genomic_DNA"/>
</dbReference>
<dbReference type="Gene3D" id="3.30.540.10">
    <property type="entry name" value="Fructose-1,6-Bisphosphatase, subunit A, domain 1"/>
    <property type="match status" value="1"/>
</dbReference>
<comment type="catalytic activity">
    <reaction evidence="1">
        <text>beta-D-fructose 1,6-bisphosphate + H2O = beta-D-fructose 6-phosphate + phosphate</text>
        <dbReference type="Rhea" id="RHEA:11064"/>
        <dbReference type="ChEBI" id="CHEBI:15377"/>
        <dbReference type="ChEBI" id="CHEBI:32966"/>
        <dbReference type="ChEBI" id="CHEBI:43474"/>
        <dbReference type="ChEBI" id="CHEBI:57634"/>
        <dbReference type="EC" id="3.1.3.11"/>
    </reaction>
</comment>
<accession>L9W5K9</accession>
<dbReference type="GO" id="GO:0008934">
    <property type="term" value="F:inositol monophosphate 1-phosphatase activity"/>
    <property type="evidence" value="ECO:0007669"/>
    <property type="project" value="TreeGrafter"/>
</dbReference>
<gene>
    <name evidence="9" type="ORF">C496_04580</name>
</gene>
<dbReference type="RefSeq" id="WP_006088674.1">
    <property type="nucleotide sequence ID" value="NZ_AOHW01000012.1"/>
</dbReference>
<dbReference type="PRINTS" id="PR00377">
    <property type="entry name" value="IMPHPHTASES"/>
</dbReference>
<evidence type="ECO:0000256" key="8">
    <source>
        <dbReference type="PIRSR" id="PIRSR600760-2"/>
    </source>
</evidence>
<dbReference type="InterPro" id="IPR020583">
    <property type="entry name" value="Inositol_monoP_metal-BS"/>
</dbReference>
<evidence type="ECO:0000256" key="7">
    <source>
        <dbReference type="ARBA" id="ARBA00038103"/>
    </source>
</evidence>
<dbReference type="GO" id="GO:0046872">
    <property type="term" value="F:metal ion binding"/>
    <property type="evidence" value="ECO:0007669"/>
    <property type="project" value="UniProtKB-KW"/>
</dbReference>
<reference evidence="9 10" key="1">
    <citation type="journal article" date="2014" name="PLoS Genet.">
        <title>Phylogenetically driven sequencing of extremely halophilic archaea reveals strategies for static and dynamic osmo-response.</title>
        <authorList>
            <person name="Becker E.A."/>
            <person name="Seitzer P.M."/>
            <person name="Tritt A."/>
            <person name="Larsen D."/>
            <person name="Krusor M."/>
            <person name="Yao A.I."/>
            <person name="Wu D."/>
            <person name="Madern D."/>
            <person name="Eisen J.A."/>
            <person name="Darling A.E."/>
            <person name="Facciotti M.T."/>
        </authorList>
    </citation>
    <scope>NUCLEOTIDE SEQUENCE [LARGE SCALE GENOMIC DNA]</scope>
    <source>
        <strain evidence="9 10">GA33</strain>
    </source>
</reference>
<evidence type="ECO:0000313" key="9">
    <source>
        <dbReference type="EMBL" id="ELY44642.1"/>
    </source>
</evidence>
<comment type="similarity">
    <text evidence="7">Belongs to the inositol monophosphatase superfamily. FBPase class 4 family.</text>
</comment>
<dbReference type="STRING" id="1114856.GCA_000383975_01337"/>
<name>L9W5K9_9EURY</name>
<comment type="caution">
    <text evidence="9">The sequence shown here is derived from an EMBL/GenBank/DDBJ whole genome shotgun (WGS) entry which is preliminary data.</text>
</comment>
<feature type="binding site" evidence="8">
    <location>
        <position position="86"/>
    </location>
    <ligand>
        <name>Mg(2+)</name>
        <dbReference type="ChEBI" id="CHEBI:18420"/>
        <label>1</label>
        <note>catalytic</note>
    </ligand>
</feature>
<dbReference type="Pfam" id="PF00459">
    <property type="entry name" value="Inositol_P"/>
    <property type="match status" value="1"/>
</dbReference>
<dbReference type="Proteomes" id="UP000011599">
    <property type="component" value="Unassembled WGS sequence"/>
</dbReference>
<dbReference type="PANTHER" id="PTHR20854">
    <property type="entry name" value="INOSITOL MONOPHOSPHATASE"/>
    <property type="match status" value="1"/>
</dbReference>
<dbReference type="SUPFAM" id="SSF56655">
    <property type="entry name" value="Carbohydrate phosphatase"/>
    <property type="match status" value="1"/>
</dbReference>
<evidence type="ECO:0000256" key="1">
    <source>
        <dbReference type="ARBA" id="ARBA00001273"/>
    </source>
</evidence>
<keyword evidence="5 8" id="KW-0460">Magnesium</keyword>
<sequence length="283" mass="30469">MTTLHELERTAIEACTVGGAYLRDAYRAEDTDVDAGVHDVKSSADTGAERRILEVIRAAFPDHPIVAEESGRHEGSGEYTWLVDPLDGTNNFESGLPAFATAMTVLEAADSGSSIPDSEPVLGVVYVPLLDDLYVAARGGGVRHDGQPVDGDSDASPETATAVSVIGHDVKRRPEQAVVSESINRALEDRCKRRLESWSPTVHWGLLARGRLDGIVCYRPDAEEQLLGELFAVESGLLTARGGESSEGRDGGNSEDRDEWFVAAGNQAVFDALHEVVDETVRR</sequence>
<comment type="cofactor">
    <cofactor evidence="8">
        <name>Mg(2+)</name>
        <dbReference type="ChEBI" id="CHEBI:18420"/>
    </cofactor>
</comment>
<dbReference type="PANTHER" id="PTHR20854:SF4">
    <property type="entry name" value="INOSITOL-1-MONOPHOSPHATASE-RELATED"/>
    <property type="match status" value="1"/>
</dbReference>
<feature type="binding site" evidence="8">
    <location>
        <position position="84"/>
    </location>
    <ligand>
        <name>Mg(2+)</name>
        <dbReference type="ChEBI" id="CHEBI:18420"/>
        <label>1</label>
        <note>catalytic</note>
    </ligand>
</feature>
<dbReference type="OrthoDB" id="58111at2157"/>
<proteinExistence type="inferred from homology"/>
<dbReference type="GO" id="GO:0042132">
    <property type="term" value="F:fructose 1,6-bisphosphate 1-phosphatase activity"/>
    <property type="evidence" value="ECO:0007669"/>
    <property type="project" value="UniProtKB-EC"/>
</dbReference>
<dbReference type="AlphaFoldDB" id="L9W5K9"/>
<evidence type="ECO:0000313" key="10">
    <source>
        <dbReference type="Proteomes" id="UP000011599"/>
    </source>
</evidence>
<evidence type="ECO:0000256" key="6">
    <source>
        <dbReference type="ARBA" id="ARBA00023277"/>
    </source>
</evidence>
<feature type="binding site" evidence="8">
    <location>
        <position position="68"/>
    </location>
    <ligand>
        <name>Mg(2+)</name>
        <dbReference type="ChEBI" id="CHEBI:18420"/>
        <label>1</label>
        <note>catalytic</note>
    </ligand>
</feature>
<evidence type="ECO:0000256" key="2">
    <source>
        <dbReference type="ARBA" id="ARBA00013093"/>
    </source>
</evidence>
<dbReference type="InterPro" id="IPR000760">
    <property type="entry name" value="Inositol_monophosphatase-like"/>
</dbReference>
<keyword evidence="6" id="KW-0119">Carbohydrate metabolism</keyword>
<dbReference type="PATRIC" id="fig|1114856.3.peg.951"/>
<evidence type="ECO:0000256" key="3">
    <source>
        <dbReference type="ARBA" id="ARBA00022723"/>
    </source>
</evidence>
<keyword evidence="10" id="KW-1185">Reference proteome</keyword>
<evidence type="ECO:0000256" key="4">
    <source>
        <dbReference type="ARBA" id="ARBA00022801"/>
    </source>
</evidence>
<feature type="binding site" evidence="8">
    <location>
        <position position="87"/>
    </location>
    <ligand>
        <name>Mg(2+)</name>
        <dbReference type="ChEBI" id="CHEBI:18420"/>
        <label>1</label>
        <note>catalytic</note>
    </ligand>
</feature>
<dbReference type="EC" id="3.1.3.11" evidence="2"/>
<evidence type="ECO:0000256" key="5">
    <source>
        <dbReference type="ARBA" id="ARBA00022842"/>
    </source>
</evidence>
<keyword evidence="3 8" id="KW-0479">Metal-binding</keyword>
<organism evidence="9 10">
    <name type="scientific">Natronorubrum tibetense GA33</name>
    <dbReference type="NCBI Taxonomy" id="1114856"/>
    <lineage>
        <taxon>Archaea</taxon>
        <taxon>Methanobacteriati</taxon>
        <taxon>Methanobacteriota</taxon>
        <taxon>Stenosarchaea group</taxon>
        <taxon>Halobacteria</taxon>
        <taxon>Halobacteriales</taxon>
        <taxon>Natrialbaceae</taxon>
        <taxon>Natronorubrum</taxon>
    </lineage>
</organism>